<reference evidence="1" key="1">
    <citation type="journal article" date="2014" name="Int. J. Syst. Evol. Microbiol.">
        <title>Complete genome of a new Firmicutes species belonging to the dominant human colonic microbiota ('Ruminococcus bicirculans') reveals two chromosomes and a selective capacity to utilize plant glucans.</title>
        <authorList>
            <consortium name="NISC Comparative Sequencing Program"/>
            <person name="Wegmann U."/>
            <person name="Louis P."/>
            <person name="Goesmann A."/>
            <person name="Henrissat B."/>
            <person name="Duncan S.H."/>
            <person name="Flint H.J."/>
        </authorList>
    </citation>
    <scope>NUCLEOTIDE SEQUENCE</scope>
    <source>
        <strain evidence="1">CECT 8869</strain>
    </source>
</reference>
<keyword evidence="2" id="KW-1185">Reference proteome</keyword>
<sequence>MKTKKYKIVIFTELKDSLENTLKSTLTWQRYLKVKLPCSM</sequence>
<dbReference type="RefSeq" id="WP_304437383.1">
    <property type="nucleotide sequence ID" value="NZ_JAUKUC010000001.1"/>
</dbReference>
<protein>
    <submittedName>
        <fullName evidence="1">Uncharacterized protein</fullName>
    </submittedName>
</protein>
<evidence type="ECO:0000313" key="1">
    <source>
        <dbReference type="EMBL" id="MDO1514774.1"/>
    </source>
</evidence>
<proteinExistence type="predicted"/>
<evidence type="ECO:0000313" key="2">
    <source>
        <dbReference type="Proteomes" id="UP001168579"/>
    </source>
</evidence>
<accession>A0ABT8RV29</accession>
<reference evidence="1" key="2">
    <citation type="submission" date="2023-06" db="EMBL/GenBank/DDBJ databases">
        <authorList>
            <person name="Lucena T."/>
            <person name="Sun Q."/>
        </authorList>
    </citation>
    <scope>NUCLEOTIDE SEQUENCE</scope>
    <source>
        <strain evidence="1">CECT 8869</strain>
    </source>
</reference>
<dbReference type="Proteomes" id="UP001168579">
    <property type="component" value="Unassembled WGS sequence"/>
</dbReference>
<gene>
    <name evidence="1" type="ORF">Q2T41_19145</name>
</gene>
<name>A0ABT8RV29_9FLAO</name>
<organism evidence="1 2">
    <name type="scientific">Maribacter confluentis</name>
    <dbReference type="NCBI Taxonomy" id="1656093"/>
    <lineage>
        <taxon>Bacteria</taxon>
        <taxon>Pseudomonadati</taxon>
        <taxon>Bacteroidota</taxon>
        <taxon>Flavobacteriia</taxon>
        <taxon>Flavobacteriales</taxon>
        <taxon>Flavobacteriaceae</taxon>
        <taxon>Maribacter</taxon>
    </lineage>
</organism>
<dbReference type="EMBL" id="JAUKUC010000001">
    <property type="protein sequence ID" value="MDO1514774.1"/>
    <property type="molecule type" value="Genomic_DNA"/>
</dbReference>
<comment type="caution">
    <text evidence="1">The sequence shown here is derived from an EMBL/GenBank/DDBJ whole genome shotgun (WGS) entry which is preliminary data.</text>
</comment>